<feature type="compositionally biased region" description="Basic and acidic residues" evidence="1">
    <location>
        <begin position="247"/>
        <end position="256"/>
    </location>
</feature>
<accession>A0A5B7DGT3</accession>
<keyword evidence="3" id="KW-1185">Reference proteome</keyword>
<feature type="compositionally biased region" description="Gly residues" evidence="1">
    <location>
        <begin position="132"/>
        <end position="152"/>
    </location>
</feature>
<sequence>MLEELSLDQLEKKCLGVCWCAGEIDTRTFVRSKKKRSLGFGEAVNDENRNSLLKREGSSREYLARSSGSLGSEEDDRLSSASEGSFSYQLTDVADVNALARLQEESQYCGVHIAGLKLPDPRRGSRLPGRSSIGGGAGGMRAPGGLHRGLGGSDPRLLDHHSHTTPGSSRGASPARSHGSPSASQTDLRHPSRTSKLQTPQMRSRLSAPSPVRVSAGGASGLPQPTEIPKPKSSGIPRPGSRLQAPRARERLDKSNKNNHTKRPTEMPVPKQSQESLKNGINVWFGSSSLPGRPSGGLAGWVFLSAAGGRLLPSQAVRRCGGARWLPWGLHMVLTPVSVEQLGAIVDSVVGKTVPRWAASVALCGLPGASLVTSASDAGPLEATPGHPSQSVATHSSLPWASGWTPVVLTLARPSLPLVPPLRCLPSLIFGNNSGSEEESDLSVAVAVAVGDQFSCLLCR</sequence>
<gene>
    <name evidence="2" type="ORF">E2C01_013507</name>
</gene>
<feature type="region of interest" description="Disordered" evidence="1">
    <location>
        <begin position="63"/>
        <end position="83"/>
    </location>
</feature>
<evidence type="ECO:0000313" key="2">
    <source>
        <dbReference type="EMBL" id="MPC20558.1"/>
    </source>
</evidence>
<comment type="caution">
    <text evidence="2">The sequence shown here is derived from an EMBL/GenBank/DDBJ whole genome shotgun (WGS) entry which is preliminary data.</text>
</comment>
<protein>
    <submittedName>
        <fullName evidence="2">Uncharacterized protein</fullName>
    </submittedName>
</protein>
<dbReference type="OrthoDB" id="6347145at2759"/>
<dbReference type="Proteomes" id="UP000324222">
    <property type="component" value="Unassembled WGS sequence"/>
</dbReference>
<proteinExistence type="predicted"/>
<feature type="compositionally biased region" description="Polar residues" evidence="1">
    <location>
        <begin position="194"/>
        <end position="204"/>
    </location>
</feature>
<feature type="region of interest" description="Disordered" evidence="1">
    <location>
        <begin position="117"/>
        <end position="275"/>
    </location>
</feature>
<organism evidence="2 3">
    <name type="scientific">Portunus trituberculatus</name>
    <name type="common">Swimming crab</name>
    <name type="synonym">Neptunus trituberculatus</name>
    <dbReference type="NCBI Taxonomy" id="210409"/>
    <lineage>
        <taxon>Eukaryota</taxon>
        <taxon>Metazoa</taxon>
        <taxon>Ecdysozoa</taxon>
        <taxon>Arthropoda</taxon>
        <taxon>Crustacea</taxon>
        <taxon>Multicrustacea</taxon>
        <taxon>Malacostraca</taxon>
        <taxon>Eumalacostraca</taxon>
        <taxon>Eucarida</taxon>
        <taxon>Decapoda</taxon>
        <taxon>Pleocyemata</taxon>
        <taxon>Brachyura</taxon>
        <taxon>Eubrachyura</taxon>
        <taxon>Portunoidea</taxon>
        <taxon>Portunidae</taxon>
        <taxon>Portuninae</taxon>
        <taxon>Portunus</taxon>
    </lineage>
</organism>
<name>A0A5B7DGT3_PORTR</name>
<dbReference type="EMBL" id="VSRR010000884">
    <property type="protein sequence ID" value="MPC20558.1"/>
    <property type="molecule type" value="Genomic_DNA"/>
</dbReference>
<evidence type="ECO:0000313" key="3">
    <source>
        <dbReference type="Proteomes" id="UP000324222"/>
    </source>
</evidence>
<evidence type="ECO:0000256" key="1">
    <source>
        <dbReference type="SAM" id="MobiDB-lite"/>
    </source>
</evidence>
<reference evidence="2 3" key="1">
    <citation type="submission" date="2019-05" db="EMBL/GenBank/DDBJ databases">
        <title>Another draft genome of Portunus trituberculatus and its Hox gene families provides insights of decapod evolution.</title>
        <authorList>
            <person name="Jeong J.-H."/>
            <person name="Song I."/>
            <person name="Kim S."/>
            <person name="Choi T."/>
            <person name="Kim D."/>
            <person name="Ryu S."/>
            <person name="Kim W."/>
        </authorList>
    </citation>
    <scope>NUCLEOTIDE SEQUENCE [LARGE SCALE GENOMIC DNA]</scope>
    <source>
        <tissue evidence="2">Muscle</tissue>
    </source>
</reference>
<dbReference type="AlphaFoldDB" id="A0A5B7DGT3"/>